<dbReference type="InterPro" id="IPR020904">
    <property type="entry name" value="Sc_DH/Rdtase_CS"/>
</dbReference>
<keyword evidence="2 3" id="KW-0560">Oxidoreductase</keyword>
<keyword evidence="4" id="KW-1185">Reference proteome</keyword>
<comment type="similarity">
    <text evidence="1">Belongs to the short-chain dehydrogenases/reductases (SDR) family.</text>
</comment>
<evidence type="ECO:0000313" key="4">
    <source>
        <dbReference type="Proteomes" id="UP001448614"/>
    </source>
</evidence>
<evidence type="ECO:0000313" key="3">
    <source>
        <dbReference type="EMBL" id="MEO3943340.1"/>
    </source>
</evidence>
<dbReference type="GO" id="GO:0016491">
    <property type="term" value="F:oxidoreductase activity"/>
    <property type="evidence" value="ECO:0007669"/>
    <property type="project" value="UniProtKB-KW"/>
</dbReference>
<name>A0ABV0GXJ6_PAENI</name>
<dbReference type="Pfam" id="PF13561">
    <property type="entry name" value="adh_short_C2"/>
    <property type="match status" value="1"/>
</dbReference>
<dbReference type="RefSeq" id="WP_280642490.1">
    <property type="nucleotide sequence ID" value="NZ_JAVDRC010000001.1"/>
</dbReference>
<organism evidence="3 4">
    <name type="scientific">Paenarthrobacter nicotinovorans</name>
    <name type="common">Arthrobacter nicotinovorans</name>
    <dbReference type="NCBI Taxonomy" id="29320"/>
    <lineage>
        <taxon>Bacteria</taxon>
        <taxon>Bacillati</taxon>
        <taxon>Actinomycetota</taxon>
        <taxon>Actinomycetes</taxon>
        <taxon>Micrococcales</taxon>
        <taxon>Micrococcaceae</taxon>
        <taxon>Paenarthrobacter</taxon>
    </lineage>
</organism>
<dbReference type="InterPro" id="IPR036291">
    <property type="entry name" value="NAD(P)-bd_dom_sf"/>
</dbReference>
<dbReference type="PROSITE" id="PS00061">
    <property type="entry name" value="ADH_SHORT"/>
    <property type="match status" value="1"/>
</dbReference>
<protein>
    <submittedName>
        <fullName evidence="3">SDR family oxidoreductase</fullName>
        <ecNumber evidence="3">1.-.-.-</ecNumber>
    </submittedName>
</protein>
<dbReference type="PRINTS" id="PR00081">
    <property type="entry name" value="GDHRDH"/>
</dbReference>
<dbReference type="EC" id="1.-.-.-" evidence="3"/>
<dbReference type="Proteomes" id="UP001448614">
    <property type="component" value="Unassembled WGS sequence"/>
</dbReference>
<dbReference type="SUPFAM" id="SSF51735">
    <property type="entry name" value="NAD(P)-binding Rossmann-fold domains"/>
    <property type="match status" value="1"/>
</dbReference>
<dbReference type="Gene3D" id="3.40.50.720">
    <property type="entry name" value="NAD(P)-binding Rossmann-like Domain"/>
    <property type="match status" value="1"/>
</dbReference>
<sequence>METSKHSFTGLDLPEVDLKVNGTLRPMIETKWLESGPFDGLVFAAGMFPAILADETSEDQFDELMVVNARSALIAITTMARLTVADSRQCSVVVISSTAAARARTGTTAYAASKAALEAIVRGVALENCSRGFRVNAVAPGFVDGSSPLNAVPRDYVAALSTASPHGRVAIPQDITPAIMWLLSAESHWVTGQTLVVDGGTSLGSQNAPNWLK</sequence>
<evidence type="ECO:0000256" key="2">
    <source>
        <dbReference type="ARBA" id="ARBA00023002"/>
    </source>
</evidence>
<reference evidence="3 4" key="1">
    <citation type="journal article" date="2024" name="Appl. Microbiol. Biotechnol.">
        <title>Biosynthetic gene clusters with biotechnological applications in novel Antarctic isolates from Actinomycetota.</title>
        <authorList>
            <person name="Bruna P."/>
            <person name="Nunez-Montero K."/>
            <person name="Contreras M.J."/>
            <person name="Leal K."/>
            <person name="Garcia M."/>
            <person name="Abanto M."/>
            <person name="Barrientos L."/>
        </authorList>
    </citation>
    <scope>NUCLEOTIDE SEQUENCE [LARGE SCALE GENOMIC DNA]</scope>
    <source>
        <strain evidence="3 4">Se16.17</strain>
    </source>
</reference>
<dbReference type="PANTHER" id="PTHR43639:SF1">
    <property type="entry name" value="SHORT-CHAIN DEHYDROGENASE_REDUCTASE FAMILY PROTEIN"/>
    <property type="match status" value="1"/>
</dbReference>
<comment type="caution">
    <text evidence="3">The sequence shown here is derived from an EMBL/GenBank/DDBJ whole genome shotgun (WGS) entry which is preliminary data.</text>
</comment>
<gene>
    <name evidence="3" type="ORF">V3C41_19890</name>
</gene>
<dbReference type="EMBL" id="JBBMFV010000004">
    <property type="protein sequence ID" value="MEO3943340.1"/>
    <property type="molecule type" value="Genomic_DNA"/>
</dbReference>
<proteinExistence type="inferred from homology"/>
<dbReference type="InterPro" id="IPR002347">
    <property type="entry name" value="SDR_fam"/>
</dbReference>
<dbReference type="CDD" id="cd05233">
    <property type="entry name" value="SDR_c"/>
    <property type="match status" value="1"/>
</dbReference>
<dbReference type="PANTHER" id="PTHR43639">
    <property type="entry name" value="OXIDOREDUCTASE, SHORT-CHAIN DEHYDROGENASE/REDUCTASE FAMILY (AFU_ORTHOLOGUE AFUA_5G02870)"/>
    <property type="match status" value="1"/>
</dbReference>
<evidence type="ECO:0000256" key="1">
    <source>
        <dbReference type="ARBA" id="ARBA00006484"/>
    </source>
</evidence>
<accession>A0ABV0GXJ6</accession>